<reference evidence="1 2" key="1">
    <citation type="submission" date="2017-11" db="EMBL/GenBank/DDBJ databases">
        <title>Draft genome sequence of magnetotactic bacterium Magnetospirillum kuznetsovii LBB-42.</title>
        <authorList>
            <person name="Grouzdev D.S."/>
            <person name="Rysina M.S."/>
            <person name="Baslerov R.V."/>
            <person name="Koziaeva V."/>
        </authorList>
    </citation>
    <scope>NUCLEOTIDE SEQUENCE [LARGE SCALE GENOMIC DNA]</scope>
    <source>
        <strain evidence="1 2">LBB-42</strain>
    </source>
</reference>
<evidence type="ECO:0000313" key="1">
    <source>
        <dbReference type="EMBL" id="RAU22472.1"/>
    </source>
</evidence>
<gene>
    <name evidence="1" type="ORF">CU669_07160</name>
</gene>
<dbReference type="EMBL" id="PGTO01000004">
    <property type="protein sequence ID" value="RAU22472.1"/>
    <property type="molecule type" value="Genomic_DNA"/>
</dbReference>
<keyword evidence="2" id="KW-1185">Reference proteome</keyword>
<evidence type="ECO:0000313" key="2">
    <source>
        <dbReference type="Proteomes" id="UP000251075"/>
    </source>
</evidence>
<dbReference type="Proteomes" id="UP000251075">
    <property type="component" value="Unassembled WGS sequence"/>
</dbReference>
<accession>A0A364NZG1</accession>
<sequence length="82" mass="8547">MESSSCCVVPGEDMDRIGRSGHGDGRAGLIDGIMMVGMAGRAMTIMVRVVTPPMTLMVPMVRGGFGRKIRLGKAAIRGGIGL</sequence>
<dbReference type="AlphaFoldDB" id="A0A364NZG1"/>
<comment type="caution">
    <text evidence="1">The sequence shown here is derived from an EMBL/GenBank/DDBJ whole genome shotgun (WGS) entry which is preliminary data.</text>
</comment>
<proteinExistence type="predicted"/>
<name>A0A364NZG1_9PROT</name>
<organism evidence="1 2">
    <name type="scientific">Paramagnetospirillum kuznetsovii</name>
    <dbReference type="NCBI Taxonomy" id="2053833"/>
    <lineage>
        <taxon>Bacteria</taxon>
        <taxon>Pseudomonadati</taxon>
        <taxon>Pseudomonadota</taxon>
        <taxon>Alphaproteobacteria</taxon>
        <taxon>Rhodospirillales</taxon>
        <taxon>Magnetospirillaceae</taxon>
        <taxon>Paramagnetospirillum</taxon>
    </lineage>
</organism>
<protein>
    <submittedName>
        <fullName evidence="1">Uncharacterized protein</fullName>
    </submittedName>
</protein>